<evidence type="ECO:0000259" key="5">
    <source>
        <dbReference type="PROSITE" id="PS50931"/>
    </source>
</evidence>
<protein>
    <submittedName>
        <fullName evidence="6">LysR family transcriptional regulator</fullName>
    </submittedName>
</protein>
<dbReference type="InterPro" id="IPR036390">
    <property type="entry name" value="WH_DNA-bd_sf"/>
</dbReference>
<dbReference type="GO" id="GO:0003700">
    <property type="term" value="F:DNA-binding transcription factor activity"/>
    <property type="evidence" value="ECO:0007669"/>
    <property type="project" value="InterPro"/>
</dbReference>
<dbReference type="Pfam" id="PF00126">
    <property type="entry name" value="HTH_1"/>
    <property type="match status" value="1"/>
</dbReference>
<dbReference type="Proteomes" id="UP000430120">
    <property type="component" value="Unassembled WGS sequence"/>
</dbReference>
<evidence type="ECO:0000256" key="4">
    <source>
        <dbReference type="ARBA" id="ARBA00023163"/>
    </source>
</evidence>
<evidence type="ECO:0000256" key="2">
    <source>
        <dbReference type="ARBA" id="ARBA00023015"/>
    </source>
</evidence>
<keyword evidence="3" id="KW-0238">DNA-binding</keyword>
<proteinExistence type="inferred from homology"/>
<dbReference type="InterPro" id="IPR000847">
    <property type="entry name" value="LysR_HTH_N"/>
</dbReference>
<dbReference type="InterPro" id="IPR036388">
    <property type="entry name" value="WH-like_DNA-bd_sf"/>
</dbReference>
<accession>A0A643FHC9</accession>
<dbReference type="SUPFAM" id="SSF53850">
    <property type="entry name" value="Periplasmic binding protein-like II"/>
    <property type="match status" value="1"/>
</dbReference>
<sequence>MPAALPFANIDLHLVKVLHTVITERSVSRAALRLGSTQPQISAQLKRLRALTGDTLLVRAGTGLVPTEAALGLLGPAERLLREADTLFGPARVGRDFEPAQAEGQVNIAATDYLNPSFLPDLVTRLRTRAPGLKVALHPLSADSDYRRKLATGEVDLVVGNWLQPPEELHLGRLMTDEVVCLVGEDHPAVKNPRQWTAARYLESDHIAPTPMHPGARGVIDDFLALQGLERRIAVRCSHFSLAPLMVAQTRLVLTTGRQFCERQLGRFPVRIVRCPVAFPAMAYYQLWHDRTHASSAQRWLREQVRDTARALTGKVPAGRAADTPGRAREGVRA</sequence>
<organism evidence="6 7">
    <name type="scientific">Ideonella dechloratans</name>
    <dbReference type="NCBI Taxonomy" id="36863"/>
    <lineage>
        <taxon>Bacteria</taxon>
        <taxon>Pseudomonadati</taxon>
        <taxon>Pseudomonadota</taxon>
        <taxon>Betaproteobacteria</taxon>
        <taxon>Burkholderiales</taxon>
        <taxon>Sphaerotilaceae</taxon>
        <taxon>Ideonella</taxon>
    </lineage>
</organism>
<dbReference type="PANTHER" id="PTHR30118">
    <property type="entry name" value="HTH-TYPE TRANSCRIPTIONAL REGULATOR LEUO-RELATED"/>
    <property type="match status" value="1"/>
</dbReference>
<feature type="domain" description="HTH lysR-type" evidence="5">
    <location>
        <begin position="10"/>
        <end position="67"/>
    </location>
</feature>
<dbReference type="PANTHER" id="PTHR30118:SF15">
    <property type="entry name" value="TRANSCRIPTIONAL REGULATORY PROTEIN"/>
    <property type="match status" value="1"/>
</dbReference>
<dbReference type="InterPro" id="IPR005119">
    <property type="entry name" value="LysR_subst-bd"/>
</dbReference>
<keyword evidence="7" id="KW-1185">Reference proteome</keyword>
<keyword evidence="4" id="KW-0804">Transcription</keyword>
<dbReference type="PROSITE" id="PS50931">
    <property type="entry name" value="HTH_LYSR"/>
    <property type="match status" value="1"/>
</dbReference>
<dbReference type="Gene3D" id="3.40.190.10">
    <property type="entry name" value="Periplasmic binding protein-like II"/>
    <property type="match status" value="2"/>
</dbReference>
<evidence type="ECO:0000256" key="3">
    <source>
        <dbReference type="ARBA" id="ARBA00023125"/>
    </source>
</evidence>
<comment type="similarity">
    <text evidence="1">Belongs to the LysR transcriptional regulatory family.</text>
</comment>
<evidence type="ECO:0000313" key="6">
    <source>
        <dbReference type="EMBL" id="KAB0585359.1"/>
    </source>
</evidence>
<keyword evidence="2" id="KW-0805">Transcription regulation</keyword>
<dbReference type="GO" id="GO:0003677">
    <property type="term" value="F:DNA binding"/>
    <property type="evidence" value="ECO:0007669"/>
    <property type="project" value="UniProtKB-KW"/>
</dbReference>
<dbReference type="Gene3D" id="1.10.10.10">
    <property type="entry name" value="Winged helix-like DNA-binding domain superfamily/Winged helix DNA-binding domain"/>
    <property type="match status" value="1"/>
</dbReference>
<comment type="caution">
    <text evidence="6">The sequence shown here is derived from an EMBL/GenBank/DDBJ whole genome shotgun (WGS) entry which is preliminary data.</text>
</comment>
<dbReference type="InterPro" id="IPR050389">
    <property type="entry name" value="LysR-type_TF"/>
</dbReference>
<dbReference type="SUPFAM" id="SSF46785">
    <property type="entry name" value="Winged helix' DNA-binding domain"/>
    <property type="match status" value="1"/>
</dbReference>
<name>A0A643FHC9_IDEDE</name>
<gene>
    <name evidence="6" type="ORF">F7Q92_00220</name>
</gene>
<dbReference type="EMBL" id="VZPB01000001">
    <property type="protein sequence ID" value="KAB0585359.1"/>
    <property type="molecule type" value="Genomic_DNA"/>
</dbReference>
<reference evidence="6 7" key="1">
    <citation type="submission" date="2019-09" db="EMBL/GenBank/DDBJ databases">
        <title>Draft genome sequences of 48 bacterial type strains from the CCUG.</title>
        <authorList>
            <person name="Tunovic T."/>
            <person name="Pineiro-Iglesias B."/>
            <person name="Unosson C."/>
            <person name="Inganas E."/>
            <person name="Ohlen M."/>
            <person name="Cardew S."/>
            <person name="Jensie-Markopoulos S."/>
            <person name="Salva-Serra F."/>
            <person name="Jaen-Luchoro D."/>
            <person name="Karlsson R."/>
            <person name="Svensson-Stadler L."/>
            <person name="Chun J."/>
            <person name="Moore E."/>
        </authorList>
    </citation>
    <scope>NUCLEOTIDE SEQUENCE [LARGE SCALE GENOMIC DNA]</scope>
    <source>
        <strain evidence="6 7">CCUG 30977</strain>
    </source>
</reference>
<dbReference type="AlphaFoldDB" id="A0A643FHC9"/>
<evidence type="ECO:0000256" key="1">
    <source>
        <dbReference type="ARBA" id="ARBA00009437"/>
    </source>
</evidence>
<dbReference type="Pfam" id="PF03466">
    <property type="entry name" value="LysR_substrate"/>
    <property type="match status" value="1"/>
</dbReference>
<evidence type="ECO:0000313" key="7">
    <source>
        <dbReference type="Proteomes" id="UP000430120"/>
    </source>
</evidence>
<dbReference type="OrthoDB" id="8924032at2"/>